<evidence type="ECO:0000256" key="4">
    <source>
        <dbReference type="ARBA" id="ARBA00023163"/>
    </source>
</evidence>
<keyword evidence="7" id="KW-1185">Reference proteome</keyword>
<organism evidence="6 7">
    <name type="scientific">Cupriavidus malaysiensis</name>
    <dbReference type="NCBI Taxonomy" id="367825"/>
    <lineage>
        <taxon>Bacteria</taxon>
        <taxon>Pseudomonadati</taxon>
        <taxon>Pseudomonadota</taxon>
        <taxon>Betaproteobacteria</taxon>
        <taxon>Burkholderiales</taxon>
        <taxon>Burkholderiaceae</taxon>
        <taxon>Cupriavidus</taxon>
    </lineage>
</organism>
<proteinExistence type="inferred from homology"/>
<evidence type="ECO:0000256" key="3">
    <source>
        <dbReference type="ARBA" id="ARBA00023125"/>
    </source>
</evidence>
<evidence type="ECO:0000259" key="5">
    <source>
        <dbReference type="PROSITE" id="PS50931"/>
    </source>
</evidence>
<keyword evidence="4" id="KW-0804">Transcription</keyword>
<dbReference type="SUPFAM" id="SSF46785">
    <property type="entry name" value="Winged helix' DNA-binding domain"/>
    <property type="match status" value="1"/>
</dbReference>
<dbReference type="InterPro" id="IPR036390">
    <property type="entry name" value="WH_DNA-bd_sf"/>
</dbReference>
<name>A0ABM6F4V2_9BURK</name>
<dbReference type="PANTHER" id="PTHR30537">
    <property type="entry name" value="HTH-TYPE TRANSCRIPTIONAL REGULATOR"/>
    <property type="match status" value="1"/>
</dbReference>
<reference evidence="6 7" key="1">
    <citation type="submission" date="2016-10" db="EMBL/GenBank/DDBJ databases">
        <title>Complete genome sequences of three Cupriavidus strains isolated from various Malaysian environments.</title>
        <authorList>
            <person name="Abdullah A.A.-A."/>
            <person name="Shafie N.A.H."/>
            <person name="Lau N.S."/>
        </authorList>
    </citation>
    <scope>NUCLEOTIDE SEQUENCE [LARGE SCALE GENOMIC DNA]</scope>
    <source>
        <strain evidence="6 7">USMAA1020</strain>
    </source>
</reference>
<dbReference type="EMBL" id="CP017754">
    <property type="protein sequence ID" value="AOZ06440.1"/>
    <property type="molecule type" value="Genomic_DNA"/>
</dbReference>
<dbReference type="InterPro" id="IPR036388">
    <property type="entry name" value="WH-like_DNA-bd_sf"/>
</dbReference>
<comment type="similarity">
    <text evidence="1">Belongs to the LysR transcriptional regulatory family.</text>
</comment>
<dbReference type="Gene3D" id="1.10.10.10">
    <property type="entry name" value="Winged helix-like DNA-binding domain superfamily/Winged helix DNA-binding domain"/>
    <property type="match status" value="1"/>
</dbReference>
<accession>A0ABM6F4V2</accession>
<evidence type="ECO:0000313" key="6">
    <source>
        <dbReference type="EMBL" id="AOZ06440.1"/>
    </source>
</evidence>
<dbReference type="PRINTS" id="PR00039">
    <property type="entry name" value="HTHLYSR"/>
</dbReference>
<evidence type="ECO:0000313" key="7">
    <source>
        <dbReference type="Proteomes" id="UP000177515"/>
    </source>
</evidence>
<gene>
    <name evidence="6" type="ORF">BKK80_11875</name>
</gene>
<dbReference type="Gene3D" id="3.40.190.10">
    <property type="entry name" value="Periplasmic binding protein-like II"/>
    <property type="match status" value="2"/>
</dbReference>
<dbReference type="InterPro" id="IPR005119">
    <property type="entry name" value="LysR_subst-bd"/>
</dbReference>
<dbReference type="RefSeq" id="WP_071012971.1">
    <property type="nucleotide sequence ID" value="NZ_CP017754.1"/>
</dbReference>
<dbReference type="InterPro" id="IPR058163">
    <property type="entry name" value="LysR-type_TF_proteobact-type"/>
</dbReference>
<protein>
    <submittedName>
        <fullName evidence="6">Transcriptional regulator</fullName>
    </submittedName>
</protein>
<dbReference type="Pfam" id="PF03466">
    <property type="entry name" value="LysR_substrate"/>
    <property type="match status" value="1"/>
</dbReference>
<dbReference type="Pfam" id="PF00126">
    <property type="entry name" value="HTH_1"/>
    <property type="match status" value="1"/>
</dbReference>
<sequence>MARRLPPLNSLKVFEAAARHESFSAAAAELCVTHGAVSRHVAQLEDWIGHALFLRHGRRVALTAPGRAYLAEITAAFDRIALATSEQVQAARRQVIRVNAPTTFALRWLLPRLSEFQLAHPAVEVRLTTSNAPVGKIRDEVDIAIRGGDQQADGYVAREFLAEGRLPVCSPRLLETLPLRRPADLAGHTLLHSATYPGMWSEWLEASGNGGLVPRQSLQLEHFYLTLQAALDGLGVAMGPTALVALDVKEGRLVFPFRGPVLPPWRYYAYVSARRAGDEAIGSFLAWLEAAGAEAAAATGALA</sequence>
<dbReference type="Proteomes" id="UP000177515">
    <property type="component" value="Chromosome 1"/>
</dbReference>
<dbReference type="NCBIfam" id="NF008352">
    <property type="entry name" value="PRK11139.1"/>
    <property type="match status" value="1"/>
</dbReference>
<keyword evidence="3" id="KW-0238">DNA-binding</keyword>
<keyword evidence="2" id="KW-0805">Transcription regulation</keyword>
<dbReference type="InterPro" id="IPR000847">
    <property type="entry name" value="LysR_HTH_N"/>
</dbReference>
<dbReference type="CDD" id="cd08432">
    <property type="entry name" value="PBP2_GcdR_TrpI_HvrB_AmpR_like"/>
    <property type="match status" value="1"/>
</dbReference>
<evidence type="ECO:0000256" key="1">
    <source>
        <dbReference type="ARBA" id="ARBA00009437"/>
    </source>
</evidence>
<evidence type="ECO:0000256" key="2">
    <source>
        <dbReference type="ARBA" id="ARBA00023015"/>
    </source>
</evidence>
<feature type="domain" description="HTH lysR-type" evidence="5">
    <location>
        <begin position="6"/>
        <end position="63"/>
    </location>
</feature>
<dbReference type="PANTHER" id="PTHR30537:SF74">
    <property type="entry name" value="HTH-TYPE TRANSCRIPTIONAL REGULATOR TRPI"/>
    <property type="match status" value="1"/>
</dbReference>
<dbReference type="SUPFAM" id="SSF53850">
    <property type="entry name" value="Periplasmic binding protein-like II"/>
    <property type="match status" value="1"/>
</dbReference>
<dbReference type="PROSITE" id="PS50931">
    <property type="entry name" value="HTH_LYSR"/>
    <property type="match status" value="1"/>
</dbReference>